<evidence type="ECO:0000259" key="15">
    <source>
        <dbReference type="PROSITE" id="PS50109"/>
    </source>
</evidence>
<evidence type="ECO:0000256" key="6">
    <source>
        <dbReference type="ARBA" id="ARBA00022679"/>
    </source>
</evidence>
<evidence type="ECO:0000256" key="4">
    <source>
        <dbReference type="ARBA" id="ARBA00022475"/>
    </source>
</evidence>
<evidence type="ECO:0000256" key="13">
    <source>
        <dbReference type="ARBA" id="ARBA00023136"/>
    </source>
</evidence>
<organism evidence="16 17">
    <name type="scientific">Clostridium intestinale URNW</name>
    <dbReference type="NCBI Taxonomy" id="1294142"/>
    <lineage>
        <taxon>Bacteria</taxon>
        <taxon>Bacillati</taxon>
        <taxon>Bacillota</taxon>
        <taxon>Clostridia</taxon>
        <taxon>Eubacteriales</taxon>
        <taxon>Clostridiaceae</taxon>
        <taxon>Clostridium</taxon>
    </lineage>
</organism>
<name>U2N4C0_9CLOT</name>
<dbReference type="Gene3D" id="6.10.340.10">
    <property type="match status" value="1"/>
</dbReference>
<evidence type="ECO:0000256" key="14">
    <source>
        <dbReference type="SAM" id="Phobius"/>
    </source>
</evidence>
<dbReference type="EC" id="2.7.13.3" evidence="3"/>
<dbReference type="InterPro" id="IPR004358">
    <property type="entry name" value="Sig_transdc_His_kin-like_C"/>
</dbReference>
<dbReference type="PRINTS" id="PR00344">
    <property type="entry name" value="BCTRLSENSOR"/>
</dbReference>
<keyword evidence="9" id="KW-0418">Kinase</keyword>
<feature type="domain" description="Histidine kinase" evidence="15">
    <location>
        <begin position="256"/>
        <end position="463"/>
    </location>
</feature>
<dbReference type="SUPFAM" id="SSF55874">
    <property type="entry name" value="ATPase domain of HSP90 chaperone/DNA topoisomerase II/histidine kinase"/>
    <property type="match status" value="1"/>
</dbReference>
<dbReference type="PANTHER" id="PTHR45528">
    <property type="entry name" value="SENSOR HISTIDINE KINASE CPXA"/>
    <property type="match status" value="1"/>
</dbReference>
<keyword evidence="6" id="KW-0808">Transferase</keyword>
<feature type="transmembrane region" description="Helical" evidence="14">
    <location>
        <begin position="20"/>
        <end position="46"/>
    </location>
</feature>
<feature type="transmembrane region" description="Helical" evidence="14">
    <location>
        <begin position="170"/>
        <end position="190"/>
    </location>
</feature>
<evidence type="ECO:0000256" key="5">
    <source>
        <dbReference type="ARBA" id="ARBA00022553"/>
    </source>
</evidence>
<dbReference type="OrthoDB" id="9780718at2"/>
<evidence type="ECO:0000256" key="1">
    <source>
        <dbReference type="ARBA" id="ARBA00000085"/>
    </source>
</evidence>
<dbReference type="CDD" id="cd00082">
    <property type="entry name" value="HisKA"/>
    <property type="match status" value="1"/>
</dbReference>
<dbReference type="InterPro" id="IPR036097">
    <property type="entry name" value="HisK_dim/P_sf"/>
</dbReference>
<dbReference type="GO" id="GO:0005886">
    <property type="term" value="C:plasma membrane"/>
    <property type="evidence" value="ECO:0007669"/>
    <property type="project" value="UniProtKB-SubCell"/>
</dbReference>
<dbReference type="AlphaFoldDB" id="U2N4C0"/>
<dbReference type="Pfam" id="PF00512">
    <property type="entry name" value="HisKA"/>
    <property type="match status" value="1"/>
</dbReference>
<evidence type="ECO:0000313" key="16">
    <source>
        <dbReference type="EMBL" id="ERK30352.1"/>
    </source>
</evidence>
<sequence>MMKSKEVYEMKRKSIKNRIFTSQIIIVVVSLLAIALMFQLCLRIYIRRETKSQLIKVGCLVEESIKNNETLERNRVLEEGELYLNIKYAIIDEDRTIIYPKSEDSRELNVLESRILPSINSNRWIRNSINRNKVFYFNSDRKKYGAVLYNVDNKYLFIYSDLNKVRKANIMVNIILIPVILITLIVTAIVSNKVSKKISKPIYELSLNAKKIGERDYIKKKVYYEDIEIDNLSTTMNEMAYKLENYDIAMKTFMQNASHELRTPLMSVQGYAEGIKYGVVEDEEKAIDIIIEESKRLANLVEDLLYLTKIDSNKEEMKVENINVDELIKSSIERVSGIGMRNNKIIRYNTILKAVEVTGDEEKLTRALINVLGNCLRYANKYIDIKLEKKNENIIIIIADDGVGFKEEKIDNIFERFYKGEGGNYGLGLAITKSIIERHGGNIRAFNNMQGGASFKIDLLMTPIKKYDRII</sequence>
<dbReference type="GO" id="GO:0000155">
    <property type="term" value="F:phosphorelay sensor kinase activity"/>
    <property type="evidence" value="ECO:0007669"/>
    <property type="project" value="InterPro"/>
</dbReference>
<dbReference type="EMBL" id="APJA01000012">
    <property type="protein sequence ID" value="ERK30352.1"/>
    <property type="molecule type" value="Genomic_DNA"/>
</dbReference>
<dbReference type="Gene3D" id="1.10.287.130">
    <property type="match status" value="1"/>
</dbReference>
<evidence type="ECO:0000313" key="17">
    <source>
        <dbReference type="Proteomes" id="UP000016721"/>
    </source>
</evidence>
<keyword evidence="5" id="KW-0597">Phosphoprotein</keyword>
<dbReference type="SMART" id="SM00388">
    <property type="entry name" value="HisKA"/>
    <property type="match status" value="1"/>
</dbReference>
<dbReference type="HOGENOM" id="CLU_000445_89_6_9"/>
<keyword evidence="7 14" id="KW-0812">Transmembrane</keyword>
<accession>U2N4C0</accession>
<comment type="caution">
    <text evidence="16">The sequence shown here is derived from an EMBL/GenBank/DDBJ whole genome shotgun (WGS) entry which is preliminary data.</text>
</comment>
<keyword evidence="4" id="KW-1003">Cell membrane</keyword>
<evidence type="ECO:0000256" key="12">
    <source>
        <dbReference type="ARBA" id="ARBA00023012"/>
    </source>
</evidence>
<evidence type="ECO:0000256" key="10">
    <source>
        <dbReference type="ARBA" id="ARBA00022840"/>
    </source>
</evidence>
<dbReference type="InterPro" id="IPR050398">
    <property type="entry name" value="HssS/ArlS-like"/>
</dbReference>
<dbReference type="InterPro" id="IPR036890">
    <property type="entry name" value="HATPase_C_sf"/>
</dbReference>
<dbReference type="SMART" id="SM00387">
    <property type="entry name" value="HATPase_c"/>
    <property type="match status" value="1"/>
</dbReference>
<keyword evidence="12" id="KW-0902">Two-component regulatory system</keyword>
<keyword evidence="11 14" id="KW-1133">Transmembrane helix</keyword>
<keyword evidence="8" id="KW-0547">Nucleotide-binding</keyword>
<comment type="subcellular location">
    <subcellularLocation>
        <location evidence="2">Cell membrane</location>
        <topology evidence="2">Multi-pass membrane protein</topology>
    </subcellularLocation>
</comment>
<dbReference type="PROSITE" id="PS50109">
    <property type="entry name" value="HIS_KIN"/>
    <property type="match status" value="1"/>
</dbReference>
<proteinExistence type="predicted"/>
<dbReference type="InterPro" id="IPR003594">
    <property type="entry name" value="HATPase_dom"/>
</dbReference>
<dbReference type="Gene3D" id="3.30.565.10">
    <property type="entry name" value="Histidine kinase-like ATPase, C-terminal domain"/>
    <property type="match status" value="1"/>
</dbReference>
<dbReference type="eggNOG" id="COG2205">
    <property type="taxonomic scope" value="Bacteria"/>
</dbReference>
<dbReference type="SUPFAM" id="SSF47384">
    <property type="entry name" value="Homodimeric domain of signal transducing histidine kinase"/>
    <property type="match status" value="1"/>
</dbReference>
<dbReference type="STRING" id="1294142.CINTURNW_1633"/>
<reference evidence="16 17" key="1">
    <citation type="journal article" date="2013" name="Genome Announc.">
        <title>Draft Genome Sequence of the Hydrogen- and Ethanol-Producing Bacterium Clostridium intestinale Strain URNW.</title>
        <authorList>
            <person name="Lal S."/>
            <person name="Ramachandran U."/>
            <person name="Zhang X."/>
            <person name="Sparling R."/>
            <person name="Levin D.B."/>
        </authorList>
    </citation>
    <scope>NUCLEOTIDE SEQUENCE [LARGE SCALE GENOMIC DNA]</scope>
    <source>
        <strain evidence="16 17">URNW</strain>
    </source>
</reference>
<keyword evidence="10 16" id="KW-0067">ATP-binding</keyword>
<gene>
    <name evidence="16" type="ORF">CINTURNW_1633</name>
</gene>
<dbReference type="FunFam" id="1.10.287.130:FF:000001">
    <property type="entry name" value="Two-component sensor histidine kinase"/>
    <property type="match status" value="1"/>
</dbReference>
<dbReference type="Pfam" id="PF02518">
    <property type="entry name" value="HATPase_c"/>
    <property type="match status" value="1"/>
</dbReference>
<keyword evidence="13 14" id="KW-0472">Membrane</keyword>
<keyword evidence="17" id="KW-1185">Reference proteome</keyword>
<dbReference type="GO" id="GO:0005524">
    <property type="term" value="F:ATP binding"/>
    <property type="evidence" value="ECO:0007669"/>
    <property type="project" value="UniProtKB-KW"/>
</dbReference>
<dbReference type="CDD" id="cd00075">
    <property type="entry name" value="HATPase"/>
    <property type="match status" value="1"/>
</dbReference>
<comment type="catalytic activity">
    <reaction evidence="1">
        <text>ATP + protein L-histidine = ADP + protein N-phospho-L-histidine.</text>
        <dbReference type="EC" id="2.7.13.3"/>
    </reaction>
</comment>
<evidence type="ECO:0000256" key="8">
    <source>
        <dbReference type="ARBA" id="ARBA00022741"/>
    </source>
</evidence>
<dbReference type="InterPro" id="IPR003661">
    <property type="entry name" value="HisK_dim/P_dom"/>
</dbReference>
<evidence type="ECO:0000256" key="3">
    <source>
        <dbReference type="ARBA" id="ARBA00012438"/>
    </source>
</evidence>
<dbReference type="PANTHER" id="PTHR45528:SF1">
    <property type="entry name" value="SENSOR HISTIDINE KINASE CPXA"/>
    <property type="match status" value="1"/>
</dbReference>
<protein>
    <recommendedName>
        <fullName evidence="3">histidine kinase</fullName>
        <ecNumber evidence="3">2.7.13.3</ecNumber>
    </recommendedName>
</protein>
<dbReference type="InterPro" id="IPR005467">
    <property type="entry name" value="His_kinase_dom"/>
</dbReference>
<dbReference type="PATRIC" id="fig|1294142.3.peg.1657"/>
<evidence type="ECO:0000256" key="11">
    <source>
        <dbReference type="ARBA" id="ARBA00022989"/>
    </source>
</evidence>
<dbReference type="Proteomes" id="UP000016721">
    <property type="component" value="Unassembled WGS sequence"/>
</dbReference>
<evidence type="ECO:0000256" key="2">
    <source>
        <dbReference type="ARBA" id="ARBA00004651"/>
    </source>
</evidence>
<evidence type="ECO:0000256" key="9">
    <source>
        <dbReference type="ARBA" id="ARBA00022777"/>
    </source>
</evidence>
<evidence type="ECO:0000256" key="7">
    <source>
        <dbReference type="ARBA" id="ARBA00022692"/>
    </source>
</evidence>